<evidence type="ECO:0000313" key="8">
    <source>
        <dbReference type="EMBL" id="MBB4631767.1"/>
    </source>
</evidence>
<sequence>MDKLTRPEGMDLFGIMTVLWKRRLVILLAAMLGVGAAVIYLHYATFYYTSELRVTPVQEDAGNLGGGLGGLASMAGFSLGKGMQATSFDLYLEELGSREVAQELSLDHALMQTVFVDRWDARTGQWRQPQGNLESVKRAVKRLLGVPIYSWRPPGAPDLQQYIVTNLEVEDSDEKSATVLRFEHRDPRFAHTLLWRLHRTADDAVSRRALARTTAYIAYLEAKLAQVTLTEHRQALGQSLIEQERQRMIASSGLPYAADPLGDVAVSPRPTWPRPLSVLLLGLIGGGVIGMIAAFFAHMLRQMRSTAAHPLGTLDNSNAP</sequence>
<feature type="transmembrane region" description="Helical" evidence="6">
    <location>
        <begin position="24"/>
        <end position="43"/>
    </location>
</feature>
<feature type="domain" description="Polysaccharide chain length determinant N-terminal" evidence="7">
    <location>
        <begin position="9"/>
        <end position="78"/>
    </location>
</feature>
<keyword evidence="2" id="KW-1003">Cell membrane</keyword>
<evidence type="ECO:0000256" key="6">
    <source>
        <dbReference type="SAM" id="Phobius"/>
    </source>
</evidence>
<dbReference type="InterPro" id="IPR003856">
    <property type="entry name" value="LPS_length_determ_N"/>
</dbReference>
<evidence type="ECO:0000256" key="1">
    <source>
        <dbReference type="ARBA" id="ARBA00004651"/>
    </source>
</evidence>
<feature type="transmembrane region" description="Helical" evidence="6">
    <location>
        <begin position="276"/>
        <end position="297"/>
    </location>
</feature>
<comment type="caution">
    <text evidence="8">The sequence shown here is derived from an EMBL/GenBank/DDBJ whole genome shotgun (WGS) entry which is preliminary data.</text>
</comment>
<dbReference type="RefSeq" id="WP_184067018.1">
    <property type="nucleotide sequence ID" value="NZ_JACHNZ010000012.1"/>
</dbReference>
<dbReference type="Pfam" id="PF02706">
    <property type="entry name" value="Wzz"/>
    <property type="match status" value="1"/>
</dbReference>
<keyword evidence="5 6" id="KW-0472">Membrane</keyword>
<evidence type="ECO:0000256" key="2">
    <source>
        <dbReference type="ARBA" id="ARBA00022475"/>
    </source>
</evidence>
<evidence type="ECO:0000256" key="4">
    <source>
        <dbReference type="ARBA" id="ARBA00022989"/>
    </source>
</evidence>
<dbReference type="EMBL" id="JACHNZ010000012">
    <property type="protein sequence ID" value="MBB4631767.1"/>
    <property type="molecule type" value="Genomic_DNA"/>
</dbReference>
<comment type="subcellular location">
    <subcellularLocation>
        <location evidence="1">Cell membrane</location>
        <topology evidence="1">Multi-pass membrane protein</topology>
    </subcellularLocation>
</comment>
<reference evidence="8 9" key="1">
    <citation type="submission" date="2020-08" db="EMBL/GenBank/DDBJ databases">
        <title>Genomic Encyclopedia of Type Strains, Phase IV (KMG-IV): sequencing the most valuable type-strain genomes for metagenomic binning, comparative biology and taxonomic classification.</title>
        <authorList>
            <person name="Goeker M."/>
        </authorList>
    </citation>
    <scope>NUCLEOTIDE SEQUENCE [LARGE SCALE GENOMIC DNA]</scope>
    <source>
        <strain evidence="8 9">DSM 17328</strain>
    </source>
</reference>
<keyword evidence="9" id="KW-1185">Reference proteome</keyword>
<proteinExistence type="predicted"/>
<dbReference type="Proteomes" id="UP000566324">
    <property type="component" value="Unassembled WGS sequence"/>
</dbReference>
<keyword evidence="4 6" id="KW-1133">Transmembrane helix</keyword>
<dbReference type="PANTHER" id="PTHR32309">
    <property type="entry name" value="TYROSINE-PROTEIN KINASE"/>
    <property type="match status" value="1"/>
</dbReference>
<dbReference type="GO" id="GO:0004713">
    <property type="term" value="F:protein tyrosine kinase activity"/>
    <property type="evidence" value="ECO:0007669"/>
    <property type="project" value="TreeGrafter"/>
</dbReference>
<dbReference type="AlphaFoldDB" id="A0A7W7B0H8"/>
<evidence type="ECO:0000256" key="3">
    <source>
        <dbReference type="ARBA" id="ARBA00022692"/>
    </source>
</evidence>
<dbReference type="GO" id="GO:0005886">
    <property type="term" value="C:plasma membrane"/>
    <property type="evidence" value="ECO:0007669"/>
    <property type="project" value="UniProtKB-SubCell"/>
</dbReference>
<dbReference type="InterPro" id="IPR050445">
    <property type="entry name" value="Bact_polysacc_biosynth/exp"/>
</dbReference>
<evidence type="ECO:0000259" key="7">
    <source>
        <dbReference type="Pfam" id="PF02706"/>
    </source>
</evidence>
<evidence type="ECO:0000313" key="9">
    <source>
        <dbReference type="Proteomes" id="UP000566324"/>
    </source>
</evidence>
<dbReference type="PANTHER" id="PTHR32309:SF13">
    <property type="entry name" value="FERRIC ENTEROBACTIN TRANSPORT PROTEIN FEPE"/>
    <property type="match status" value="1"/>
</dbReference>
<keyword evidence="3 6" id="KW-0812">Transmembrane</keyword>
<protein>
    <submittedName>
        <fullName evidence="8">Uncharacterized protein involved in exopolysaccharide biosynthesis</fullName>
    </submittedName>
</protein>
<name>A0A7W7B0H8_9SPHN</name>
<organism evidence="8 9">
    <name type="scientific">Sphingosinicella soli</name>
    <dbReference type="NCBI Taxonomy" id="333708"/>
    <lineage>
        <taxon>Bacteria</taxon>
        <taxon>Pseudomonadati</taxon>
        <taxon>Pseudomonadota</taxon>
        <taxon>Alphaproteobacteria</taxon>
        <taxon>Sphingomonadales</taxon>
        <taxon>Sphingosinicellaceae</taxon>
        <taxon>Sphingosinicella</taxon>
    </lineage>
</organism>
<accession>A0A7W7B0H8</accession>
<gene>
    <name evidence="8" type="ORF">GGQ98_001381</name>
</gene>
<evidence type="ECO:0000256" key="5">
    <source>
        <dbReference type="ARBA" id="ARBA00023136"/>
    </source>
</evidence>